<dbReference type="PROSITE" id="PS51472">
    <property type="entry name" value="RRM_NUP35"/>
    <property type="match status" value="1"/>
</dbReference>
<feature type="domain" description="RRM Nup35-type" evidence="10">
    <location>
        <begin position="255"/>
        <end position="358"/>
    </location>
</feature>
<proteinExistence type="predicted"/>
<gene>
    <name evidence="11" type="ORF">FOB60_004808</name>
</gene>
<dbReference type="EMBL" id="JABWAB010000007">
    <property type="protein sequence ID" value="KAF6047272.1"/>
    <property type="molecule type" value="Genomic_DNA"/>
</dbReference>
<evidence type="ECO:0000313" key="11">
    <source>
        <dbReference type="EMBL" id="KAF6047272.1"/>
    </source>
</evidence>
<comment type="subcellular location">
    <subcellularLocation>
        <location evidence="1">Nucleus</location>
        <location evidence="1">Nuclear pore complex</location>
    </subcellularLocation>
</comment>
<evidence type="ECO:0000256" key="6">
    <source>
        <dbReference type="ARBA" id="ARBA00023132"/>
    </source>
</evidence>
<keyword evidence="4" id="KW-0653">Protein transport</keyword>
<feature type="compositionally biased region" description="Basic residues" evidence="9">
    <location>
        <begin position="83"/>
        <end position="100"/>
    </location>
</feature>
<sequence length="462" mass="52323">MSTLFNRQPQTQFLYPGNGSQLSYQQQQHQQQQPQPQPQQPPQQQPPQQQQLQQQQLQQQSSNQPQLFQQQQQEQPAWLQSQHNHKKRIIPNHLVPHKKSNFQISAPGTSKNKSNNESQSSMLVSNDQFNVVSFGNNRRNTITNGNMLDRANTSLSALFESVGGDLSRFDDSMNESFKNDDGVVESLDAPTDAPPLKSVYDLDEDTFGVNKPTKKQSDLISKDPKEFNNLFKRFEARDGKAEREKREDKTKSVVDVSENAIIVFGYPENTSVQIIQYFKQFGTILENFTDLSSGNEAWNLLSNLEKKKKNVSIYTGTNWIKITYDNHNSALNALQENGCIFNGNLLGVVPYHKSVIDKLEKKKVFVNEDIGNGNLSMPLKSAFEQEKKSSGIENQVITPPSSSSPSGANKSTYVNSLNPKEESHYFVSSKDKKDESKNDEQKKPKLSVLKTLSNYIFGFHDL</sequence>
<dbReference type="GO" id="GO:0044613">
    <property type="term" value="C:nuclear pore central transport channel"/>
    <property type="evidence" value="ECO:0007669"/>
    <property type="project" value="TreeGrafter"/>
</dbReference>
<feature type="compositionally biased region" description="Polar residues" evidence="9">
    <location>
        <begin position="407"/>
        <end position="418"/>
    </location>
</feature>
<keyword evidence="6 8" id="KW-0906">Nuclear pore complex</keyword>
<dbReference type="SUPFAM" id="SSF54928">
    <property type="entry name" value="RNA-binding domain, RBD"/>
    <property type="match status" value="1"/>
</dbReference>
<keyword evidence="3 8" id="KW-0509">mRNA transport</keyword>
<evidence type="ECO:0000256" key="9">
    <source>
        <dbReference type="SAM" id="MobiDB-lite"/>
    </source>
</evidence>
<dbReference type="GO" id="GO:0005543">
    <property type="term" value="F:phospholipid binding"/>
    <property type="evidence" value="ECO:0007669"/>
    <property type="project" value="TreeGrafter"/>
</dbReference>
<feature type="compositionally biased region" description="Low complexity" evidence="9">
    <location>
        <begin position="110"/>
        <end position="120"/>
    </location>
</feature>
<evidence type="ECO:0000256" key="1">
    <source>
        <dbReference type="ARBA" id="ARBA00004567"/>
    </source>
</evidence>
<reference evidence="11" key="1">
    <citation type="submission" date="2020-03" db="EMBL/GenBank/DDBJ databases">
        <title>FDA dAtabase for Regulatory Grade micrObial Sequences (FDA-ARGOS): Supporting development and validation of Infectious Disease Dx tests.</title>
        <authorList>
            <person name="Campos J."/>
            <person name="Goldberg B."/>
            <person name="Tallon L."/>
            <person name="Sadzewicz L."/>
            <person name="Vavikolanu K."/>
            <person name="Mehta A."/>
            <person name="Aluvathingal J."/>
            <person name="Nadendla S."/>
            <person name="Nandy P."/>
            <person name="Geyer C."/>
            <person name="Yan Y."/>
            <person name="Sichtig H."/>
        </authorList>
    </citation>
    <scope>NUCLEOTIDE SEQUENCE [LARGE SCALE GENOMIC DNA]</scope>
    <source>
        <strain evidence="11">FDAARGOS_652</strain>
    </source>
</reference>
<evidence type="ECO:0000256" key="5">
    <source>
        <dbReference type="ARBA" id="ARBA00023010"/>
    </source>
</evidence>
<dbReference type="PANTHER" id="PTHR21527">
    <property type="entry name" value="NUCLEOPORIN NUP35"/>
    <property type="match status" value="1"/>
</dbReference>
<dbReference type="Pfam" id="PF05172">
    <property type="entry name" value="RRM_Nup35"/>
    <property type="match status" value="1"/>
</dbReference>
<keyword evidence="7 8" id="KW-0539">Nucleus</keyword>
<feature type="region of interest" description="Disordered" evidence="9">
    <location>
        <begin position="1"/>
        <end position="120"/>
    </location>
</feature>
<evidence type="ECO:0000256" key="2">
    <source>
        <dbReference type="ARBA" id="ARBA00022448"/>
    </source>
</evidence>
<dbReference type="PANTHER" id="PTHR21527:SF6">
    <property type="entry name" value="NUCLEOPORIN NUP35"/>
    <property type="match status" value="1"/>
</dbReference>
<feature type="compositionally biased region" description="Polar residues" evidence="9">
    <location>
        <begin position="1"/>
        <end position="13"/>
    </location>
</feature>
<evidence type="ECO:0000256" key="7">
    <source>
        <dbReference type="ARBA" id="ARBA00023242"/>
    </source>
</evidence>
<feature type="compositionally biased region" description="Low complexity" evidence="9">
    <location>
        <begin position="46"/>
        <end position="82"/>
    </location>
</feature>
<evidence type="ECO:0000256" key="4">
    <source>
        <dbReference type="ARBA" id="ARBA00022927"/>
    </source>
</evidence>
<accession>A0A8X7TAZ5</accession>
<dbReference type="GO" id="GO:0006999">
    <property type="term" value="P:nuclear pore organization"/>
    <property type="evidence" value="ECO:0007669"/>
    <property type="project" value="TreeGrafter"/>
</dbReference>
<keyword evidence="5" id="KW-0811">Translocation</keyword>
<protein>
    <submittedName>
        <fullName evidence="11">Nup53/35/40-type RNA recognition motif family protein</fullName>
    </submittedName>
</protein>
<dbReference type="AlphaFoldDB" id="A0A8X7TAZ5"/>
<dbReference type="GO" id="GO:0051028">
    <property type="term" value="P:mRNA transport"/>
    <property type="evidence" value="ECO:0007669"/>
    <property type="project" value="UniProtKB-UniRule"/>
</dbReference>
<feature type="compositionally biased region" description="Low complexity" evidence="9">
    <location>
        <begin position="20"/>
        <end position="34"/>
    </location>
</feature>
<evidence type="ECO:0000259" key="10">
    <source>
        <dbReference type="PROSITE" id="PS51472"/>
    </source>
</evidence>
<dbReference type="InterPro" id="IPR012677">
    <property type="entry name" value="Nucleotide-bd_a/b_plait_sf"/>
</dbReference>
<feature type="region of interest" description="Disordered" evidence="9">
    <location>
        <begin position="390"/>
        <end position="445"/>
    </location>
</feature>
<dbReference type="GO" id="GO:0044615">
    <property type="term" value="C:nuclear pore nuclear basket"/>
    <property type="evidence" value="ECO:0007669"/>
    <property type="project" value="TreeGrafter"/>
</dbReference>
<dbReference type="GO" id="GO:0003676">
    <property type="term" value="F:nucleic acid binding"/>
    <property type="evidence" value="ECO:0007669"/>
    <property type="project" value="InterPro"/>
</dbReference>
<dbReference type="InterPro" id="IPR035979">
    <property type="entry name" value="RBD_domain_sf"/>
</dbReference>
<dbReference type="InterPro" id="IPR007846">
    <property type="entry name" value="RRM_NUP35_dom"/>
</dbReference>
<organism evidence="11 12">
    <name type="scientific">Candida parapsilosis</name>
    <name type="common">Yeast</name>
    <dbReference type="NCBI Taxonomy" id="5480"/>
    <lineage>
        <taxon>Eukaryota</taxon>
        <taxon>Fungi</taxon>
        <taxon>Dikarya</taxon>
        <taxon>Ascomycota</taxon>
        <taxon>Saccharomycotina</taxon>
        <taxon>Pichiomycetes</taxon>
        <taxon>Debaryomycetaceae</taxon>
        <taxon>Candida/Lodderomyces clade</taxon>
        <taxon>Candida</taxon>
    </lineage>
</organism>
<dbReference type="GO" id="GO:0017056">
    <property type="term" value="F:structural constituent of nuclear pore"/>
    <property type="evidence" value="ECO:0007669"/>
    <property type="project" value="TreeGrafter"/>
</dbReference>
<comment type="caution">
    <text evidence="11">The sequence shown here is derived from an EMBL/GenBank/DDBJ whole genome shotgun (WGS) entry which is preliminary data.</text>
</comment>
<evidence type="ECO:0000256" key="8">
    <source>
        <dbReference type="PROSITE-ProRule" id="PRU00804"/>
    </source>
</evidence>
<feature type="compositionally biased region" description="Basic and acidic residues" evidence="9">
    <location>
        <begin position="419"/>
        <end position="443"/>
    </location>
</feature>
<keyword evidence="2 8" id="KW-0813">Transport</keyword>
<dbReference type="OrthoDB" id="1733656at2759"/>
<evidence type="ECO:0000313" key="12">
    <source>
        <dbReference type="Proteomes" id="UP000590412"/>
    </source>
</evidence>
<evidence type="ECO:0000256" key="3">
    <source>
        <dbReference type="ARBA" id="ARBA00022816"/>
    </source>
</evidence>
<dbReference type="GO" id="GO:0006607">
    <property type="term" value="P:NLS-bearing protein import into nucleus"/>
    <property type="evidence" value="ECO:0007669"/>
    <property type="project" value="TreeGrafter"/>
</dbReference>
<dbReference type="Gene3D" id="3.30.70.330">
    <property type="match status" value="1"/>
</dbReference>
<feature type="compositionally biased region" description="Pro residues" evidence="9">
    <location>
        <begin position="35"/>
        <end position="45"/>
    </location>
</feature>
<name>A0A8X7TAZ5_CANPA</name>
<dbReference type="Proteomes" id="UP000590412">
    <property type="component" value="Unassembled WGS sequence"/>
</dbReference>